<keyword evidence="3" id="KW-1185">Reference proteome</keyword>
<organism evidence="2 3">
    <name type="scientific">Pseudopithomyces chartarum</name>
    <dbReference type="NCBI Taxonomy" id="1892770"/>
    <lineage>
        <taxon>Eukaryota</taxon>
        <taxon>Fungi</taxon>
        <taxon>Dikarya</taxon>
        <taxon>Ascomycota</taxon>
        <taxon>Pezizomycotina</taxon>
        <taxon>Dothideomycetes</taxon>
        <taxon>Pleosporomycetidae</taxon>
        <taxon>Pleosporales</taxon>
        <taxon>Massarineae</taxon>
        <taxon>Didymosphaeriaceae</taxon>
        <taxon>Pseudopithomyces</taxon>
    </lineage>
</organism>
<evidence type="ECO:0000313" key="2">
    <source>
        <dbReference type="EMBL" id="KAK3203095.1"/>
    </source>
</evidence>
<protein>
    <submittedName>
        <fullName evidence="2">Uncharacterized protein</fullName>
    </submittedName>
</protein>
<dbReference type="AlphaFoldDB" id="A0AAN6LVQ5"/>
<accession>A0AAN6LVQ5</accession>
<name>A0AAN6LVQ5_9PLEO</name>
<feature type="region of interest" description="Disordered" evidence="1">
    <location>
        <begin position="69"/>
        <end position="143"/>
    </location>
</feature>
<comment type="caution">
    <text evidence="2">The sequence shown here is derived from an EMBL/GenBank/DDBJ whole genome shotgun (WGS) entry which is preliminary data.</text>
</comment>
<feature type="compositionally biased region" description="Basic and acidic residues" evidence="1">
    <location>
        <begin position="113"/>
        <end position="128"/>
    </location>
</feature>
<dbReference type="Proteomes" id="UP001280581">
    <property type="component" value="Unassembled WGS sequence"/>
</dbReference>
<evidence type="ECO:0000313" key="3">
    <source>
        <dbReference type="Proteomes" id="UP001280581"/>
    </source>
</evidence>
<dbReference type="EMBL" id="WVTA01000011">
    <property type="protein sequence ID" value="KAK3203095.1"/>
    <property type="molecule type" value="Genomic_DNA"/>
</dbReference>
<evidence type="ECO:0000256" key="1">
    <source>
        <dbReference type="SAM" id="MobiDB-lite"/>
    </source>
</evidence>
<proteinExistence type="predicted"/>
<sequence length="143" mass="16109">MFRLTSGPARCAARRAVQTPIKRRYATKYEERRDKTLKTSSRLTWVVVPAAAAAGLAYQYYDFNSTSSWPAPNGHVKTQHEKHSDLEAPKPVEDRHGDTVEKHSIAAHKNQKKVREGVFKGGEFDNHLQKHSPGNPGADFEKK</sequence>
<reference evidence="2 3" key="1">
    <citation type="submission" date="2021-02" db="EMBL/GenBank/DDBJ databases">
        <title>Genome assembly of Pseudopithomyces chartarum.</title>
        <authorList>
            <person name="Jauregui R."/>
            <person name="Singh J."/>
            <person name="Voisey C."/>
        </authorList>
    </citation>
    <scope>NUCLEOTIDE SEQUENCE [LARGE SCALE GENOMIC DNA]</scope>
    <source>
        <strain evidence="2 3">AGR01</strain>
    </source>
</reference>
<feature type="compositionally biased region" description="Basic and acidic residues" evidence="1">
    <location>
        <begin position="78"/>
        <end position="104"/>
    </location>
</feature>
<gene>
    <name evidence="2" type="ORF">GRF29_112g230310</name>
</gene>